<keyword evidence="1" id="KW-0472">Membrane</keyword>
<name>A0A507FCT5_9FUNG</name>
<keyword evidence="3" id="KW-1185">Reference proteome</keyword>
<dbReference type="Gene3D" id="2.60.40.1820">
    <property type="match status" value="1"/>
</dbReference>
<dbReference type="OrthoDB" id="20273at2759"/>
<dbReference type="AlphaFoldDB" id="A0A507FCT5"/>
<keyword evidence="1" id="KW-1133">Transmembrane helix</keyword>
<comment type="caution">
    <text evidence="2">The sequence shown here is derived from an EMBL/GenBank/DDBJ whole genome shotgun (WGS) entry which is preliminary data.</text>
</comment>
<evidence type="ECO:0000313" key="3">
    <source>
        <dbReference type="Proteomes" id="UP000320333"/>
    </source>
</evidence>
<feature type="transmembrane region" description="Helical" evidence="1">
    <location>
        <begin position="15"/>
        <end position="37"/>
    </location>
</feature>
<accession>A0A507FCT5</accession>
<protein>
    <recommendedName>
        <fullName evidence="4">Late embryogenesis abundant protein LEA-2 subgroup domain-containing protein</fullName>
    </recommendedName>
</protein>
<evidence type="ECO:0000313" key="2">
    <source>
        <dbReference type="EMBL" id="TPX74024.1"/>
    </source>
</evidence>
<dbReference type="EMBL" id="QEAP01000149">
    <property type="protein sequence ID" value="TPX74024.1"/>
    <property type="molecule type" value="Genomic_DNA"/>
</dbReference>
<dbReference type="Proteomes" id="UP000320333">
    <property type="component" value="Unassembled WGS sequence"/>
</dbReference>
<keyword evidence="1" id="KW-0812">Transmembrane</keyword>
<evidence type="ECO:0000256" key="1">
    <source>
        <dbReference type="SAM" id="Phobius"/>
    </source>
</evidence>
<reference evidence="2 3" key="1">
    <citation type="journal article" date="2019" name="Sci. Rep.">
        <title>Comparative genomics of chytrid fungi reveal insights into the obligate biotrophic and pathogenic lifestyle of Synchytrium endobioticum.</title>
        <authorList>
            <person name="van de Vossenberg B.T.L.H."/>
            <person name="Warris S."/>
            <person name="Nguyen H.D.T."/>
            <person name="van Gent-Pelzer M.P.E."/>
            <person name="Joly D.L."/>
            <person name="van de Geest H.C."/>
            <person name="Bonants P.J.M."/>
            <person name="Smith D.S."/>
            <person name="Levesque C.A."/>
            <person name="van der Lee T.A.J."/>
        </authorList>
    </citation>
    <scope>NUCLEOTIDE SEQUENCE [LARGE SCALE GENOMIC DNA]</scope>
    <source>
        <strain evidence="2 3">CBS 675.73</strain>
    </source>
</reference>
<gene>
    <name evidence="2" type="ORF">CcCBS67573_g04705</name>
</gene>
<organism evidence="2 3">
    <name type="scientific">Chytriomyces confervae</name>
    <dbReference type="NCBI Taxonomy" id="246404"/>
    <lineage>
        <taxon>Eukaryota</taxon>
        <taxon>Fungi</taxon>
        <taxon>Fungi incertae sedis</taxon>
        <taxon>Chytridiomycota</taxon>
        <taxon>Chytridiomycota incertae sedis</taxon>
        <taxon>Chytridiomycetes</taxon>
        <taxon>Chytridiales</taxon>
        <taxon>Chytriomycetaceae</taxon>
        <taxon>Chytriomyces</taxon>
    </lineage>
</organism>
<evidence type="ECO:0008006" key="4">
    <source>
        <dbReference type="Google" id="ProtNLM"/>
    </source>
</evidence>
<proteinExistence type="predicted"/>
<sequence>MSYNKQPFFKKPAPFIRCLVITAILIIATALSLFFLIPRQPTITVTGLSVDTDGSGGGGGAVGMLQLNSLTSVTARLKMGIVITNNCWYDLTFQTLNFKATHEEYDHGNTPFANGSNSTDFTVPSRQSVNITYPFSVTYDASKDDGFQFVKHVGLACVTSLLGQKGKVDVRVAVDAQFGALGIYNQWQHTNVGQTVSC</sequence>